<dbReference type="AlphaFoldDB" id="A0A1W6L3N5"/>
<gene>
    <name evidence="1" type="ORF">A4W93_02040</name>
</gene>
<reference evidence="1 2" key="1">
    <citation type="submission" date="2016-04" db="EMBL/GenBank/DDBJ databases">
        <title>Complete genome sequence of natural rubber-degrading, novel Gram-negative bacterium, Rhizobacter gummiphilus strain NS21.</title>
        <authorList>
            <person name="Tabata M."/>
            <person name="Kasai D."/>
            <person name="Fukuda M."/>
        </authorList>
    </citation>
    <scope>NUCLEOTIDE SEQUENCE [LARGE SCALE GENOMIC DNA]</scope>
    <source>
        <strain evidence="1 2">NS21</strain>
    </source>
</reference>
<name>A0A1W6L3N5_9BURK</name>
<dbReference type="RefSeq" id="WP_085749041.1">
    <property type="nucleotide sequence ID" value="NZ_BSPR01000012.1"/>
</dbReference>
<dbReference type="EMBL" id="CP015118">
    <property type="protein sequence ID" value="ARN18800.1"/>
    <property type="molecule type" value="Genomic_DNA"/>
</dbReference>
<evidence type="ECO:0000313" key="1">
    <source>
        <dbReference type="EMBL" id="ARN18800.1"/>
    </source>
</evidence>
<accession>A0A1W6L3N5</accession>
<protein>
    <submittedName>
        <fullName evidence="1">Uncharacterized protein</fullName>
    </submittedName>
</protein>
<sequence length="197" mass="22463">MDAHAADPNVFVHVRVVLGMVVSLGMARLLTGVAGFVQHPGRLKPDAIHLLWVASTLLLLLHFWWWEYELARVQGWRFEVYLLVLYYAVVNFLLCALLFPTDLAEYAGYRDYFLSRRRWFFGLLAMGFVVDALDTRLKGPEYVAAMGLEFPIRLTVYLGLCGVAAVVKDVRFHLAFAVANLLYQVSYIVRRYDVLAG</sequence>
<dbReference type="STRING" id="946333.A4W93_02040"/>
<keyword evidence="2" id="KW-1185">Reference proteome</keyword>
<dbReference type="OrthoDB" id="9803673at2"/>
<organism evidence="1 2">
    <name type="scientific">Piscinibacter gummiphilus</name>
    <dbReference type="NCBI Taxonomy" id="946333"/>
    <lineage>
        <taxon>Bacteria</taxon>
        <taxon>Pseudomonadati</taxon>
        <taxon>Pseudomonadota</taxon>
        <taxon>Betaproteobacteria</taxon>
        <taxon>Burkholderiales</taxon>
        <taxon>Sphaerotilaceae</taxon>
        <taxon>Piscinibacter</taxon>
    </lineage>
</organism>
<dbReference type="KEGG" id="rgu:A4W93_02040"/>
<dbReference type="Proteomes" id="UP000193427">
    <property type="component" value="Chromosome"/>
</dbReference>
<proteinExistence type="predicted"/>
<evidence type="ECO:0000313" key="2">
    <source>
        <dbReference type="Proteomes" id="UP000193427"/>
    </source>
</evidence>